<gene>
    <name evidence="2" type="ORF">FHS16_000308</name>
</gene>
<dbReference type="PANTHER" id="PTHR10992:SF1086">
    <property type="entry name" value="AB HYDROLASE-1 DOMAIN-CONTAINING PROTEIN"/>
    <property type="match status" value="1"/>
</dbReference>
<dbReference type="Gene3D" id="3.40.50.1820">
    <property type="entry name" value="alpha/beta hydrolase"/>
    <property type="match status" value="1"/>
</dbReference>
<evidence type="ECO:0000313" key="2">
    <source>
        <dbReference type="EMBL" id="MBB3150276.1"/>
    </source>
</evidence>
<dbReference type="InterPro" id="IPR045889">
    <property type="entry name" value="MES/HNL"/>
</dbReference>
<dbReference type="EMBL" id="JACHXW010000001">
    <property type="protein sequence ID" value="MBB3150276.1"/>
    <property type="molecule type" value="Genomic_DNA"/>
</dbReference>
<comment type="caution">
    <text evidence="2">The sequence shown here is derived from an EMBL/GenBank/DDBJ whole genome shotgun (WGS) entry which is preliminary data.</text>
</comment>
<keyword evidence="3" id="KW-1185">Reference proteome</keyword>
<organism evidence="2 3">
    <name type="scientific">Paenibacillus endophyticus</name>
    <dbReference type="NCBI Taxonomy" id="1294268"/>
    <lineage>
        <taxon>Bacteria</taxon>
        <taxon>Bacillati</taxon>
        <taxon>Bacillota</taxon>
        <taxon>Bacilli</taxon>
        <taxon>Bacillales</taxon>
        <taxon>Paenibacillaceae</taxon>
        <taxon>Paenibacillus</taxon>
    </lineage>
</organism>
<dbReference type="Proteomes" id="UP000518605">
    <property type="component" value="Unassembled WGS sequence"/>
</dbReference>
<evidence type="ECO:0000259" key="1">
    <source>
        <dbReference type="Pfam" id="PF12697"/>
    </source>
</evidence>
<feature type="domain" description="AB hydrolase-1" evidence="1">
    <location>
        <begin position="13"/>
        <end position="231"/>
    </location>
</feature>
<dbReference type="PANTHER" id="PTHR10992">
    <property type="entry name" value="METHYLESTERASE FAMILY MEMBER"/>
    <property type="match status" value="1"/>
</dbReference>
<dbReference type="GO" id="GO:0080030">
    <property type="term" value="F:methyl indole-3-acetate esterase activity"/>
    <property type="evidence" value="ECO:0007669"/>
    <property type="project" value="TreeGrafter"/>
</dbReference>
<dbReference type="Pfam" id="PF12697">
    <property type="entry name" value="Abhydrolase_6"/>
    <property type="match status" value="1"/>
</dbReference>
<dbReference type="InterPro" id="IPR000073">
    <property type="entry name" value="AB_hydrolase_1"/>
</dbReference>
<dbReference type="GO" id="GO:0080032">
    <property type="term" value="F:methyl jasmonate esterase activity"/>
    <property type="evidence" value="ECO:0007669"/>
    <property type="project" value="TreeGrafter"/>
</dbReference>
<dbReference type="AlphaFoldDB" id="A0A7W5C3A2"/>
<accession>A0A7W5C3A2</accession>
<name>A0A7W5C3A2_9BACL</name>
<protein>
    <submittedName>
        <fullName evidence="2">Pimeloyl-ACP methyl ester carboxylesterase</fullName>
    </submittedName>
</protein>
<dbReference type="SUPFAM" id="SSF53474">
    <property type="entry name" value="alpha/beta-Hydrolases"/>
    <property type="match status" value="1"/>
</dbReference>
<dbReference type="InterPro" id="IPR029058">
    <property type="entry name" value="AB_hydrolase_fold"/>
</dbReference>
<proteinExistence type="predicted"/>
<evidence type="ECO:0000313" key="3">
    <source>
        <dbReference type="Proteomes" id="UP000518605"/>
    </source>
</evidence>
<dbReference type="RefSeq" id="WP_183557916.1">
    <property type="nucleotide sequence ID" value="NZ_CBCSLB010000001.1"/>
</dbReference>
<reference evidence="2 3" key="1">
    <citation type="submission" date="2020-08" db="EMBL/GenBank/DDBJ databases">
        <title>Genomic Encyclopedia of Type Strains, Phase III (KMG-III): the genomes of soil and plant-associated and newly described type strains.</title>
        <authorList>
            <person name="Whitman W."/>
        </authorList>
    </citation>
    <scope>NUCLEOTIDE SEQUENCE [LARGE SCALE GENOMIC DNA]</scope>
    <source>
        <strain evidence="2 3">CECT 8234</strain>
    </source>
</reference>
<sequence length="245" mass="27062">MNKIDGLPQEVGFVFIHGAGLNSGIWSKTVESFGYPYLLVDYPNRSGRHDAGNKLTLADYTAYMHEQIKQWGIQRFILVAHSLGGVLALRLAEAFKERIAGFIAIGAIIPSKGNSFLSTLPMPNRILMHALLRMIGTRPPKSAIRAGICHDLTEEQAAELIDGYIPESLRVYLDRSDSPVPPVKKLYVKLSNDKELSPAMQNKMIANLEPHAVQSMNTGHLPMLGNPAQLRELLQSFLTYSAEAP</sequence>